<dbReference type="STRING" id="394264.SAMN04488040_2136"/>
<protein>
    <submittedName>
        <fullName evidence="1">Sulfotransferase family protein</fullName>
    </submittedName>
</protein>
<gene>
    <name evidence="1" type="ORF">SAMN04488040_2136</name>
</gene>
<keyword evidence="2" id="KW-1185">Reference proteome</keyword>
<dbReference type="SUPFAM" id="SSF52540">
    <property type="entry name" value="P-loop containing nucleoside triphosphate hydrolases"/>
    <property type="match status" value="1"/>
</dbReference>
<sequence length="253" mass="28607">MKKIIFLHIPKTAGQTVHSELARVVGEDQTSPVRVHNQAPDDGQFPPGYTLYSGHLDWAGLDQFDADCFAFTILRDPFERIASFYFYLLQKSLDTDLDTLNAPENIGLKTIKERMVDDYFFGGDANWQQFIRDHYDNFYCAYFATRKIRGAAQIAHISTREQLALAEKGAAQLDRVYAIESLMALEKDIAQLTGQQISIVDKRVNVGPKSQGSKRWPQLLGQIESDANKQKLADFCATDVELMQRLCTHGVLL</sequence>
<dbReference type="InterPro" id="IPR027417">
    <property type="entry name" value="P-loop_NTPase"/>
</dbReference>
<dbReference type="Pfam" id="PF03567">
    <property type="entry name" value="Sulfotransfer_2"/>
    <property type="match status" value="1"/>
</dbReference>
<dbReference type="GO" id="GO:0016020">
    <property type="term" value="C:membrane"/>
    <property type="evidence" value="ECO:0007669"/>
    <property type="project" value="InterPro"/>
</dbReference>
<proteinExistence type="predicted"/>
<name>A0A1I6T9T8_9RHOB</name>
<accession>A0A1I6T9T8</accession>
<dbReference type="OrthoDB" id="1407035at2"/>
<dbReference type="GO" id="GO:0008146">
    <property type="term" value="F:sulfotransferase activity"/>
    <property type="evidence" value="ECO:0007669"/>
    <property type="project" value="InterPro"/>
</dbReference>
<reference evidence="2" key="1">
    <citation type="submission" date="2016-10" db="EMBL/GenBank/DDBJ databases">
        <authorList>
            <person name="Varghese N."/>
            <person name="Submissions S."/>
        </authorList>
    </citation>
    <scope>NUCLEOTIDE SEQUENCE [LARGE SCALE GENOMIC DNA]</scope>
    <source>
        <strain evidence="2">DSM 23422</strain>
    </source>
</reference>
<dbReference type="EMBL" id="FPAJ01000003">
    <property type="protein sequence ID" value="SFS85962.1"/>
    <property type="molecule type" value="Genomic_DNA"/>
</dbReference>
<dbReference type="Proteomes" id="UP000199239">
    <property type="component" value="Unassembled WGS sequence"/>
</dbReference>
<keyword evidence="1" id="KW-0808">Transferase</keyword>
<evidence type="ECO:0000313" key="2">
    <source>
        <dbReference type="Proteomes" id="UP000199239"/>
    </source>
</evidence>
<dbReference type="InterPro" id="IPR005331">
    <property type="entry name" value="Sulfotransferase"/>
</dbReference>
<dbReference type="Gene3D" id="3.40.50.300">
    <property type="entry name" value="P-loop containing nucleotide triphosphate hydrolases"/>
    <property type="match status" value="1"/>
</dbReference>
<organism evidence="1 2">
    <name type="scientific">Sulfitobacter marinus</name>
    <dbReference type="NCBI Taxonomy" id="394264"/>
    <lineage>
        <taxon>Bacteria</taxon>
        <taxon>Pseudomonadati</taxon>
        <taxon>Pseudomonadota</taxon>
        <taxon>Alphaproteobacteria</taxon>
        <taxon>Rhodobacterales</taxon>
        <taxon>Roseobacteraceae</taxon>
        <taxon>Sulfitobacter</taxon>
    </lineage>
</organism>
<dbReference type="RefSeq" id="WP_093916343.1">
    <property type="nucleotide sequence ID" value="NZ_FPAJ01000003.1"/>
</dbReference>
<dbReference type="AlphaFoldDB" id="A0A1I6T9T8"/>
<evidence type="ECO:0000313" key="1">
    <source>
        <dbReference type="EMBL" id="SFS85962.1"/>
    </source>
</evidence>